<dbReference type="SUPFAM" id="SSF58104">
    <property type="entry name" value="Methyl-accepting chemotaxis protein (MCP) signaling domain"/>
    <property type="match status" value="1"/>
</dbReference>
<evidence type="ECO:0000313" key="8">
    <source>
        <dbReference type="Proteomes" id="UP000030012"/>
    </source>
</evidence>
<dbReference type="PANTHER" id="PTHR32089:SF112">
    <property type="entry name" value="LYSOZYME-LIKE PROTEIN-RELATED"/>
    <property type="match status" value="1"/>
</dbReference>
<evidence type="ECO:0000256" key="2">
    <source>
        <dbReference type="ARBA" id="ARBA00029447"/>
    </source>
</evidence>
<comment type="similarity">
    <text evidence="2">Belongs to the methyl-accepting chemotaxis (MCP) protein family.</text>
</comment>
<feature type="domain" description="Methyl-accepting transducer" evidence="5">
    <location>
        <begin position="310"/>
        <end position="560"/>
    </location>
</feature>
<dbReference type="PROSITE" id="PS50111">
    <property type="entry name" value="CHEMOTAXIS_TRANSDUC_2"/>
    <property type="match status" value="1"/>
</dbReference>
<gene>
    <name evidence="7" type="ORF">Z968_02005</name>
</gene>
<organism evidence="7 8">
    <name type="scientific">Clostridium novyi A str. 4552</name>
    <dbReference type="NCBI Taxonomy" id="1444289"/>
    <lineage>
        <taxon>Bacteria</taxon>
        <taxon>Bacillati</taxon>
        <taxon>Bacillota</taxon>
        <taxon>Clostridia</taxon>
        <taxon>Eubacteriales</taxon>
        <taxon>Clostridiaceae</taxon>
        <taxon>Clostridium</taxon>
    </lineage>
</organism>
<feature type="transmembrane region" description="Helical" evidence="4">
    <location>
        <begin position="128"/>
        <end position="149"/>
    </location>
</feature>
<feature type="transmembrane region" description="Helical" evidence="4">
    <location>
        <begin position="213"/>
        <end position="238"/>
    </location>
</feature>
<protein>
    <submittedName>
        <fullName evidence="7">Chemotaxis protein</fullName>
    </submittedName>
</protein>
<evidence type="ECO:0000256" key="4">
    <source>
        <dbReference type="SAM" id="Phobius"/>
    </source>
</evidence>
<accession>A0A0A0IA76</accession>
<dbReference type="InterPro" id="IPR003660">
    <property type="entry name" value="HAMP_dom"/>
</dbReference>
<evidence type="ECO:0000256" key="1">
    <source>
        <dbReference type="ARBA" id="ARBA00023224"/>
    </source>
</evidence>
<evidence type="ECO:0000259" key="5">
    <source>
        <dbReference type="PROSITE" id="PS50111"/>
    </source>
</evidence>
<evidence type="ECO:0000313" key="7">
    <source>
        <dbReference type="EMBL" id="KGM97797.1"/>
    </source>
</evidence>
<evidence type="ECO:0000259" key="6">
    <source>
        <dbReference type="PROSITE" id="PS50885"/>
    </source>
</evidence>
<dbReference type="PROSITE" id="PS50885">
    <property type="entry name" value="HAMP"/>
    <property type="match status" value="1"/>
</dbReference>
<keyword evidence="4" id="KW-0812">Transmembrane</keyword>
<feature type="transmembrane region" description="Helical" evidence="4">
    <location>
        <begin position="12"/>
        <end position="33"/>
    </location>
</feature>
<proteinExistence type="inferred from homology"/>
<keyword evidence="1 3" id="KW-0807">Transducer</keyword>
<dbReference type="GO" id="GO:0007165">
    <property type="term" value="P:signal transduction"/>
    <property type="evidence" value="ECO:0007669"/>
    <property type="project" value="UniProtKB-KW"/>
</dbReference>
<dbReference type="Pfam" id="PF00015">
    <property type="entry name" value="MCPsignal"/>
    <property type="match status" value="1"/>
</dbReference>
<feature type="domain" description="HAMP" evidence="6">
    <location>
        <begin position="239"/>
        <end position="291"/>
    </location>
</feature>
<dbReference type="InterPro" id="IPR004089">
    <property type="entry name" value="MCPsignal_dom"/>
</dbReference>
<dbReference type="EMBL" id="JENJ01000006">
    <property type="protein sequence ID" value="KGM97797.1"/>
    <property type="molecule type" value="Genomic_DNA"/>
</dbReference>
<keyword evidence="4" id="KW-1133">Transmembrane helix</keyword>
<sequence>MKAKKLFQDLTLKLELITYAVVMPVATIGTIYIGNFKGNRAFEGIFSLVLAIIINIIIGLVIRKKTLYDNLKVLYCEEDISQDDYKRIKKNLLKFPLKEGVTMFFRWCFGVPSIMLISNIFMDISGSQYFASFIIGLSLSFIGFMTNYLTSEKLLIDIFIDKKLGIYEIDEKSYIKFSIGNKIYGAIFSVLILVSFSYFYISYSLYTNSFTKFSPVVCYAWGLLVMIYVVSIFSYIFADNIRKNISQIEKSIDRISNKDLSVEFVRITSDEIGNINKYMYIMKNNLKKFVKEILQQIEQTVSFSKELSKTSVENINSMNEISNSVENLAKGATIQAEDSQKAVEKLSMLGNQINETNNNSIIVKNHIEETGQASKEGMQSLENLVSKLKENIEISSEIFSNVKDLSLKSSSIGEIVGTISNIANETNLLALNASIEAARAGEAGRGFSVVADQIKTLAEQTEIATKNVKNIIEDMQNGIEIIEGNGMKSEEIMKKTSSASSEAINSFKVIEKSVENSINQTYIFIENIKNIDKEKDNVYAFVENISSVSEETASSTEEISAIVEQEGATMSELSSMSEKLEKLANDLEIEVNKFNF</sequence>
<dbReference type="PANTHER" id="PTHR32089">
    <property type="entry name" value="METHYL-ACCEPTING CHEMOTAXIS PROTEIN MCPB"/>
    <property type="match status" value="1"/>
</dbReference>
<dbReference type="Proteomes" id="UP000030012">
    <property type="component" value="Unassembled WGS sequence"/>
</dbReference>
<comment type="caution">
    <text evidence="7">The sequence shown here is derived from an EMBL/GenBank/DDBJ whole genome shotgun (WGS) entry which is preliminary data.</text>
</comment>
<dbReference type="OrthoDB" id="1706317at2"/>
<name>A0A0A0IA76_CLONO</name>
<feature type="transmembrane region" description="Helical" evidence="4">
    <location>
        <begin position="104"/>
        <end position="122"/>
    </location>
</feature>
<dbReference type="AlphaFoldDB" id="A0A0A0IA76"/>
<feature type="transmembrane region" description="Helical" evidence="4">
    <location>
        <begin position="45"/>
        <end position="62"/>
    </location>
</feature>
<evidence type="ECO:0000256" key="3">
    <source>
        <dbReference type="PROSITE-ProRule" id="PRU00284"/>
    </source>
</evidence>
<dbReference type="RefSeq" id="WP_039252642.1">
    <property type="nucleotide sequence ID" value="NZ_JENJ01000006.1"/>
</dbReference>
<dbReference type="GO" id="GO:0016020">
    <property type="term" value="C:membrane"/>
    <property type="evidence" value="ECO:0007669"/>
    <property type="project" value="InterPro"/>
</dbReference>
<dbReference type="SMART" id="SM00283">
    <property type="entry name" value="MA"/>
    <property type="match status" value="1"/>
</dbReference>
<dbReference type="Gene3D" id="1.10.287.950">
    <property type="entry name" value="Methyl-accepting chemotaxis protein"/>
    <property type="match status" value="1"/>
</dbReference>
<reference evidence="7 8" key="1">
    <citation type="submission" date="2014-01" db="EMBL/GenBank/DDBJ databases">
        <title>Plasmidome dynamics in the species complex Clostridium novyi sensu lato converts strains of independent lineages into distinctly different pathogens.</title>
        <authorList>
            <person name="Skarin H."/>
            <person name="Segerman B."/>
        </authorList>
    </citation>
    <scope>NUCLEOTIDE SEQUENCE [LARGE SCALE GENOMIC DNA]</scope>
    <source>
        <strain evidence="7 8">4552</strain>
    </source>
</reference>
<keyword evidence="4" id="KW-0472">Membrane</keyword>
<feature type="transmembrane region" description="Helical" evidence="4">
    <location>
        <begin position="183"/>
        <end position="201"/>
    </location>
</feature>
<dbReference type="Gene3D" id="6.10.340.10">
    <property type="match status" value="1"/>
</dbReference>